<feature type="transmembrane region" description="Helical" evidence="6">
    <location>
        <begin position="373"/>
        <end position="400"/>
    </location>
</feature>
<dbReference type="Gene3D" id="1.20.1250.20">
    <property type="entry name" value="MFS general substrate transporter like domains"/>
    <property type="match status" value="1"/>
</dbReference>
<accession>A0ABR1Z578</accession>
<reference evidence="7 8" key="1">
    <citation type="submission" date="2024-04" db="EMBL/GenBank/DDBJ databases">
        <title>Phyllosticta paracitricarpa is synonymous to the EU quarantine fungus P. citricarpa based on phylogenomic analyses.</title>
        <authorList>
            <consortium name="Lawrence Berkeley National Laboratory"/>
            <person name="Van Ingen-Buijs V.A."/>
            <person name="Van Westerhoven A.C."/>
            <person name="Haridas S."/>
            <person name="Skiadas P."/>
            <person name="Martin F."/>
            <person name="Groenewald J.Z."/>
            <person name="Crous P.W."/>
            <person name="Seidl M.F."/>
        </authorList>
    </citation>
    <scope>NUCLEOTIDE SEQUENCE [LARGE SCALE GENOMIC DNA]</scope>
    <source>
        <strain evidence="7 8">CBS 123374</strain>
    </source>
</reference>
<evidence type="ECO:0000256" key="1">
    <source>
        <dbReference type="ARBA" id="ARBA00004141"/>
    </source>
</evidence>
<protein>
    <submittedName>
        <fullName evidence="7">Major facilitator superfamily domain-containing protein</fullName>
    </submittedName>
</protein>
<keyword evidence="2 6" id="KW-0812">Transmembrane</keyword>
<keyword evidence="3 6" id="KW-1133">Transmembrane helix</keyword>
<comment type="subcellular location">
    <subcellularLocation>
        <location evidence="1">Membrane</location>
        <topology evidence="1">Multi-pass membrane protein</topology>
    </subcellularLocation>
</comment>
<sequence length="549" mass="59890">MAIPPVDTSSSDANDETSPLLPRRSASPSTHTRKDDISHHRNRRRWSSASICLLLLIIIVCLEFADTVPRPALTRIYEAVYCRQYYLEHGFPGDGKEGGAVGGRFGGWAGFGDGKLALSIPEKYCKVPQVQGEVALLKAWQVAFDAAGSLLFAIPWGYFADSYGRRPMLLIIVAAFVAKSLWIQVVCYCWKTMPIRLVWLGSLQSLFGGGAVAGAVLYTSIADVTDQDERVTIFFRFGAAQLFSGFIAPPLSAWLMQFGPFTPTILGTAFFAFGFVILCFLPETMSYKGEESSPNTAAEPPRAETSDSTREPSIHDRVKSLLRSAQDSAAFLTSDMRILILLPTYSFHLLLYNTDDLLLQYSSERFDISISRATLVISLQAGLKVVVLIVLLPALVNYLTTRFPFDAQFKDLLLARCSAAAMALGFLCIGLAPSLPLLITALPIQVAGWGLMFLIRSLVTSFVEQHHVARLYIMLTLVDAAGLMVGTPAMAAFFDWSLSIGSWGGGLPFVGCGLALMMVEFALYSVRVGEEKGEEEVEDDRCSGTSGGI</sequence>
<evidence type="ECO:0000256" key="3">
    <source>
        <dbReference type="ARBA" id="ARBA00022989"/>
    </source>
</evidence>
<feature type="region of interest" description="Disordered" evidence="5">
    <location>
        <begin position="290"/>
        <end position="314"/>
    </location>
</feature>
<comment type="caution">
    <text evidence="7">The sequence shown here is derived from an EMBL/GenBank/DDBJ whole genome shotgun (WGS) entry which is preliminary data.</text>
</comment>
<feature type="transmembrane region" description="Helical" evidence="6">
    <location>
        <begin position="261"/>
        <end position="281"/>
    </location>
</feature>
<dbReference type="PANTHER" id="PTHR23507:SF1">
    <property type="entry name" value="FI18259P1-RELATED"/>
    <property type="match status" value="1"/>
</dbReference>
<feature type="transmembrane region" description="Helical" evidence="6">
    <location>
        <begin position="167"/>
        <end position="185"/>
    </location>
</feature>
<feature type="transmembrane region" description="Helical" evidence="6">
    <location>
        <begin position="471"/>
        <end position="494"/>
    </location>
</feature>
<dbReference type="PANTHER" id="PTHR23507">
    <property type="entry name" value="ZGC:174356"/>
    <property type="match status" value="1"/>
</dbReference>
<feature type="transmembrane region" description="Helical" evidence="6">
    <location>
        <begin position="438"/>
        <end position="459"/>
    </location>
</feature>
<feature type="region of interest" description="Disordered" evidence="5">
    <location>
        <begin position="1"/>
        <end position="40"/>
    </location>
</feature>
<feature type="transmembrane region" description="Helical" evidence="6">
    <location>
        <begin position="500"/>
        <end position="523"/>
    </location>
</feature>
<evidence type="ECO:0000313" key="7">
    <source>
        <dbReference type="EMBL" id="KAK8247451.1"/>
    </source>
</evidence>
<evidence type="ECO:0000313" key="8">
    <source>
        <dbReference type="Proteomes" id="UP001492380"/>
    </source>
</evidence>
<dbReference type="EMBL" id="JBBWRZ010000001">
    <property type="protein sequence ID" value="KAK8247451.1"/>
    <property type="molecule type" value="Genomic_DNA"/>
</dbReference>
<feature type="transmembrane region" description="Helical" evidence="6">
    <location>
        <begin position="46"/>
        <end position="65"/>
    </location>
</feature>
<evidence type="ECO:0000256" key="6">
    <source>
        <dbReference type="SAM" id="Phobius"/>
    </source>
</evidence>
<organism evidence="7 8">
    <name type="scientific">Phyllosticta capitalensis</name>
    <dbReference type="NCBI Taxonomy" id="121624"/>
    <lineage>
        <taxon>Eukaryota</taxon>
        <taxon>Fungi</taxon>
        <taxon>Dikarya</taxon>
        <taxon>Ascomycota</taxon>
        <taxon>Pezizomycotina</taxon>
        <taxon>Dothideomycetes</taxon>
        <taxon>Dothideomycetes incertae sedis</taxon>
        <taxon>Botryosphaeriales</taxon>
        <taxon>Phyllostictaceae</taxon>
        <taxon>Phyllosticta</taxon>
    </lineage>
</organism>
<proteinExistence type="predicted"/>
<dbReference type="Proteomes" id="UP001492380">
    <property type="component" value="Unassembled WGS sequence"/>
</dbReference>
<dbReference type="Pfam" id="PF07690">
    <property type="entry name" value="MFS_1"/>
    <property type="match status" value="1"/>
</dbReference>
<evidence type="ECO:0000256" key="5">
    <source>
        <dbReference type="SAM" id="MobiDB-lite"/>
    </source>
</evidence>
<evidence type="ECO:0000256" key="4">
    <source>
        <dbReference type="ARBA" id="ARBA00023136"/>
    </source>
</evidence>
<feature type="transmembrane region" description="Helical" evidence="6">
    <location>
        <begin position="197"/>
        <end position="221"/>
    </location>
</feature>
<dbReference type="InterPro" id="IPR036259">
    <property type="entry name" value="MFS_trans_sf"/>
</dbReference>
<gene>
    <name evidence="7" type="ORF">HDK90DRAFT_42892</name>
</gene>
<name>A0ABR1Z578_9PEZI</name>
<dbReference type="SUPFAM" id="SSF103473">
    <property type="entry name" value="MFS general substrate transporter"/>
    <property type="match status" value="1"/>
</dbReference>
<evidence type="ECO:0000256" key="2">
    <source>
        <dbReference type="ARBA" id="ARBA00022692"/>
    </source>
</evidence>
<keyword evidence="4 6" id="KW-0472">Membrane</keyword>
<feature type="transmembrane region" description="Helical" evidence="6">
    <location>
        <begin position="412"/>
        <end position="432"/>
    </location>
</feature>
<feature type="transmembrane region" description="Helical" evidence="6">
    <location>
        <begin position="233"/>
        <end position="255"/>
    </location>
</feature>
<feature type="compositionally biased region" description="Low complexity" evidence="5">
    <location>
        <begin position="18"/>
        <end position="29"/>
    </location>
</feature>
<dbReference type="InterPro" id="IPR011701">
    <property type="entry name" value="MFS"/>
</dbReference>
<feature type="compositionally biased region" description="Basic and acidic residues" evidence="5">
    <location>
        <begin position="301"/>
        <end position="314"/>
    </location>
</feature>
<keyword evidence="8" id="KW-1185">Reference proteome</keyword>